<keyword evidence="2" id="KW-0472">Membrane</keyword>
<gene>
    <name evidence="3" type="ORF">SAMN05216298_0863</name>
</gene>
<keyword evidence="4" id="KW-1185">Reference proteome</keyword>
<dbReference type="STRING" id="380244.SAMN05216298_0863"/>
<dbReference type="EMBL" id="FNGF01000001">
    <property type="protein sequence ID" value="SDK62665.1"/>
    <property type="molecule type" value="Genomic_DNA"/>
</dbReference>
<name>A0A1G9DFL7_9ACTN</name>
<dbReference type="AlphaFoldDB" id="A0A1G9DFL7"/>
<reference evidence="4" key="1">
    <citation type="submission" date="2016-10" db="EMBL/GenBank/DDBJ databases">
        <authorList>
            <person name="Varghese N."/>
            <person name="Submissions S."/>
        </authorList>
    </citation>
    <scope>NUCLEOTIDE SEQUENCE [LARGE SCALE GENOMIC DNA]</scope>
    <source>
        <strain evidence="4">CGMCC 4.3147</strain>
    </source>
</reference>
<dbReference type="Proteomes" id="UP000198662">
    <property type="component" value="Unassembled WGS sequence"/>
</dbReference>
<proteinExistence type="predicted"/>
<dbReference type="OrthoDB" id="3474154at2"/>
<accession>A0A1G9DFL7</accession>
<organism evidence="3 4">
    <name type="scientific">Glycomyces sambucus</name>
    <dbReference type="NCBI Taxonomy" id="380244"/>
    <lineage>
        <taxon>Bacteria</taxon>
        <taxon>Bacillati</taxon>
        <taxon>Actinomycetota</taxon>
        <taxon>Actinomycetes</taxon>
        <taxon>Glycomycetales</taxon>
        <taxon>Glycomycetaceae</taxon>
        <taxon>Glycomyces</taxon>
    </lineage>
</organism>
<evidence type="ECO:0000313" key="4">
    <source>
        <dbReference type="Proteomes" id="UP000198662"/>
    </source>
</evidence>
<evidence type="ECO:0000313" key="3">
    <source>
        <dbReference type="EMBL" id="SDK62665.1"/>
    </source>
</evidence>
<sequence>MSIGAPDPKSFQGMMDAFGMVSPIAAVEIVLPAFTFGPSCTQIARIIYMNQCNPGQIMMVGAYWLQLAEKYIKAGQGLDEEVGAMEADTWQGDDCDAFLDQSGKVTVQLFTIAAFALEVGLALFTIAALLAVMVTAYAALATALMAMALVYWPLQAFPLTAAAAVAVRTAAMTVAATGLGVLKALDAALLALGNGLAAFIGGGMTASWGLLASQGNVVNPLDMVGPTAFNMANGLAQLALRNAAAPSGGRHVAPGLNHLFVGGQGLYNAGLNANDIAQDGALDGKNDPRGTYGVDPGNLDFIPYVDTPEGAEEPAGTWEKPTWADDPAADWAGK</sequence>
<feature type="transmembrane region" description="Helical" evidence="2">
    <location>
        <begin position="161"/>
        <end position="182"/>
    </location>
</feature>
<evidence type="ECO:0000256" key="1">
    <source>
        <dbReference type="SAM" id="MobiDB-lite"/>
    </source>
</evidence>
<keyword evidence="2" id="KW-0812">Transmembrane</keyword>
<dbReference type="RefSeq" id="WP_091043279.1">
    <property type="nucleotide sequence ID" value="NZ_FNGF01000001.1"/>
</dbReference>
<keyword evidence="2" id="KW-1133">Transmembrane helix</keyword>
<feature type="transmembrane region" description="Helical" evidence="2">
    <location>
        <begin position="188"/>
        <end position="211"/>
    </location>
</feature>
<protein>
    <submittedName>
        <fullName evidence="3">Uncharacterized protein</fullName>
    </submittedName>
</protein>
<evidence type="ECO:0000256" key="2">
    <source>
        <dbReference type="SAM" id="Phobius"/>
    </source>
</evidence>
<feature type="compositionally biased region" description="Low complexity" evidence="1">
    <location>
        <begin position="324"/>
        <end position="334"/>
    </location>
</feature>
<feature type="region of interest" description="Disordered" evidence="1">
    <location>
        <begin position="304"/>
        <end position="334"/>
    </location>
</feature>